<dbReference type="GO" id="GO:0016740">
    <property type="term" value="F:transferase activity"/>
    <property type="evidence" value="ECO:0007669"/>
    <property type="project" value="UniProtKB-KW"/>
</dbReference>
<dbReference type="Gene3D" id="3.90.550.10">
    <property type="entry name" value="Spore Coat Polysaccharide Biosynthesis Protein SpsA, Chain A"/>
    <property type="match status" value="1"/>
</dbReference>
<reference evidence="1" key="1">
    <citation type="journal article" date="2014" name="DNA Res.">
        <title>A complete view of the genetic diversity of the Escherichia coli O-antigen biosynthesis gene cluster.</title>
        <authorList>
            <person name="Iguchi A."/>
            <person name="Iyoda S."/>
            <person name="Kikuchi T."/>
            <person name="Ogura Y."/>
            <person name="Katsura K."/>
            <person name="Ohnishi M."/>
            <person name="Hayashi T."/>
            <person name="Thomson N.R."/>
        </authorList>
    </citation>
    <scope>NUCLEOTIDE SEQUENCE</scope>
    <source>
        <strain evidence="1">H308a</strain>
    </source>
</reference>
<organism evidence="1">
    <name type="scientific">Escherichia coli</name>
    <dbReference type="NCBI Taxonomy" id="562"/>
    <lineage>
        <taxon>Bacteria</taxon>
        <taxon>Pseudomonadati</taxon>
        <taxon>Pseudomonadota</taxon>
        <taxon>Gammaproteobacteria</taxon>
        <taxon>Enterobacterales</taxon>
        <taxon>Enterobacteriaceae</taxon>
        <taxon>Escherichia</taxon>
    </lineage>
</organism>
<dbReference type="InterPro" id="IPR016873">
    <property type="entry name" value="Caps_polysacc_synth_BcbE_prd"/>
</dbReference>
<dbReference type="SUPFAM" id="SSF53448">
    <property type="entry name" value="Nucleotide-diphospho-sugar transferases"/>
    <property type="match status" value="1"/>
</dbReference>
<dbReference type="EMBL" id="AB812040">
    <property type="protein sequence ID" value="BAQ01371.1"/>
    <property type="molecule type" value="Genomic_DNA"/>
</dbReference>
<dbReference type="RefSeq" id="WP_001403706.1">
    <property type="nucleotide sequence ID" value="NZ_CALNEA010000047.1"/>
</dbReference>
<dbReference type="CDD" id="cd04183">
    <property type="entry name" value="GT2_BcE_like"/>
    <property type="match status" value="1"/>
</dbReference>
<dbReference type="AlphaFoldDB" id="A0A0A8J531"/>
<protein>
    <submittedName>
        <fullName evidence="1">Putative glycosyltransferase</fullName>
    </submittedName>
</protein>
<dbReference type="InterPro" id="IPR029044">
    <property type="entry name" value="Nucleotide-diphossugar_trans"/>
</dbReference>
<accession>A0A0A8J531</accession>
<proteinExistence type="predicted"/>
<sequence>MIIIPMAGLSSRFFNAGFKEPKYKLRAHGKTLFEWSVKTFEKLYQTEKFIFICRDVFDTPKFIVSEMKHVGIKDYEIIVLTAETRGQAETVFLALDKVPDNEPLIIFNIDTYQRHFDYMHESNDAYLEVFKGEGEHWSFAKPVMEGSNLVAQTAEKKRISELCSNGVYGFKNKKIFINAYIDLIRSNPGELYIAPMFNFIIKQNMEVKYKEVNIADHIFMGTPNEYNNFLGRADV</sequence>
<keyword evidence="1" id="KW-0808">Transferase</keyword>
<name>A0A0A8J531_ECOLX</name>
<dbReference type="PIRSF" id="PIRSF028162">
    <property type="entry name" value="BcbE_prd"/>
    <property type="match status" value="1"/>
</dbReference>
<evidence type="ECO:0000313" key="1">
    <source>
        <dbReference type="EMBL" id="BAQ01371.1"/>
    </source>
</evidence>